<keyword evidence="9" id="KW-1185">Reference proteome</keyword>
<protein>
    <submittedName>
        <fullName evidence="8">POK19 protein</fullName>
    </submittedName>
</protein>
<evidence type="ECO:0000313" key="9">
    <source>
        <dbReference type="Proteomes" id="UP000520962"/>
    </source>
</evidence>
<keyword evidence="4" id="KW-0255">Endonuclease</keyword>
<gene>
    <name evidence="8" type="primary">Ervk19_1</name>
    <name evidence="8" type="ORF">PIPCHL_R15882</name>
</gene>
<dbReference type="Gene3D" id="1.10.10.200">
    <property type="match status" value="1"/>
</dbReference>
<keyword evidence="2" id="KW-0548">Nucleotidyltransferase</keyword>
<dbReference type="GO" id="GO:0004523">
    <property type="term" value="F:RNA-DNA hybrid ribonuclease activity"/>
    <property type="evidence" value="ECO:0007669"/>
    <property type="project" value="InterPro"/>
</dbReference>
<keyword evidence="6" id="KW-0695">RNA-directed DNA polymerase</keyword>
<keyword evidence="1" id="KW-0808">Transferase</keyword>
<dbReference type="PROSITE" id="PS50879">
    <property type="entry name" value="RNASE_H_1"/>
    <property type="match status" value="1"/>
</dbReference>
<sequence>IARDPEVIVVPVQLDYFEWCLANSSALQAALTNFTGTIKYHLPSDPLCKLHEQVSLRQKLLSCMTPLPGPTVFTDGSSKTHKVAVTWYDGHRWQHIVELQDGSPQVVELCAVTMAFQHFSCPLNLITDSAYLADLAWIGRSFQRSRTTSCSGSFVYCGKQLNRSNSYYVLHVRSHASLPGFVATGNAHADRLVSPAALGPVPDLCQQAITSHQFLDQSQHALERQFHLTSAEARSIIAAC</sequence>
<keyword evidence="3" id="KW-0540">Nuclease</keyword>
<evidence type="ECO:0000259" key="7">
    <source>
        <dbReference type="PROSITE" id="PS50879"/>
    </source>
</evidence>
<evidence type="ECO:0000256" key="6">
    <source>
        <dbReference type="ARBA" id="ARBA00022918"/>
    </source>
</evidence>
<keyword evidence="5" id="KW-0378">Hydrolase</keyword>
<dbReference type="GO" id="GO:0003964">
    <property type="term" value="F:RNA-directed DNA polymerase activity"/>
    <property type="evidence" value="ECO:0007669"/>
    <property type="project" value="UniProtKB-KW"/>
</dbReference>
<accession>A0A7L0JFU1</accession>
<proteinExistence type="predicted"/>
<feature type="non-terminal residue" evidence="8">
    <location>
        <position position="240"/>
    </location>
</feature>
<feature type="domain" description="RNase H type-1" evidence="7">
    <location>
        <begin position="66"/>
        <end position="198"/>
    </location>
</feature>
<feature type="non-terminal residue" evidence="8">
    <location>
        <position position="1"/>
    </location>
</feature>
<organism evidence="8 9">
    <name type="scientific">Piprites chloris</name>
    <name type="common">Wing-barred manakin</name>
    <dbReference type="NCBI Taxonomy" id="114369"/>
    <lineage>
        <taxon>Eukaryota</taxon>
        <taxon>Metazoa</taxon>
        <taxon>Chordata</taxon>
        <taxon>Craniata</taxon>
        <taxon>Vertebrata</taxon>
        <taxon>Euteleostomi</taxon>
        <taxon>Archelosauria</taxon>
        <taxon>Archosauria</taxon>
        <taxon>Dinosauria</taxon>
        <taxon>Saurischia</taxon>
        <taxon>Theropoda</taxon>
        <taxon>Coelurosauria</taxon>
        <taxon>Aves</taxon>
        <taxon>Neognathae</taxon>
        <taxon>Neoaves</taxon>
        <taxon>Telluraves</taxon>
        <taxon>Australaves</taxon>
        <taxon>Passeriformes</taxon>
        <taxon>Pipridae</taxon>
        <taxon>Piprites</taxon>
    </lineage>
</organism>
<dbReference type="Pfam" id="PF00075">
    <property type="entry name" value="RNase_H"/>
    <property type="match status" value="1"/>
</dbReference>
<comment type="caution">
    <text evidence="8">The sequence shown here is derived from an EMBL/GenBank/DDBJ whole genome shotgun (WGS) entry which is preliminary data.</text>
</comment>
<evidence type="ECO:0000256" key="1">
    <source>
        <dbReference type="ARBA" id="ARBA00022679"/>
    </source>
</evidence>
<dbReference type="PANTHER" id="PTHR41694:SF3">
    <property type="entry name" value="RNA-DIRECTED DNA POLYMERASE-RELATED"/>
    <property type="match status" value="1"/>
</dbReference>
<dbReference type="PANTHER" id="PTHR41694">
    <property type="entry name" value="ENDOGENOUS RETROVIRUS GROUP K MEMBER POL PROTEIN"/>
    <property type="match status" value="1"/>
</dbReference>
<reference evidence="8 9" key="1">
    <citation type="submission" date="2019-09" db="EMBL/GenBank/DDBJ databases">
        <title>Bird 10,000 Genomes (B10K) Project - Family phase.</title>
        <authorList>
            <person name="Zhang G."/>
        </authorList>
    </citation>
    <scope>NUCLEOTIDE SEQUENCE [LARGE SCALE GENOMIC DNA]</scope>
    <source>
        <strain evidence="8">B10K-DU-007-02</strain>
        <tissue evidence="8">Mixed tissue sample</tissue>
    </source>
</reference>
<dbReference type="InterPro" id="IPR002156">
    <property type="entry name" value="RNaseH_domain"/>
</dbReference>
<dbReference type="InterPro" id="IPR036397">
    <property type="entry name" value="RNaseH_sf"/>
</dbReference>
<evidence type="ECO:0000256" key="2">
    <source>
        <dbReference type="ARBA" id="ARBA00022695"/>
    </source>
</evidence>
<dbReference type="Gene3D" id="3.30.420.10">
    <property type="entry name" value="Ribonuclease H-like superfamily/Ribonuclease H"/>
    <property type="match status" value="1"/>
</dbReference>
<dbReference type="EMBL" id="VXAH01000820">
    <property type="protein sequence ID" value="NXK43474.1"/>
    <property type="molecule type" value="Genomic_DNA"/>
</dbReference>
<dbReference type="Proteomes" id="UP000520962">
    <property type="component" value="Unassembled WGS sequence"/>
</dbReference>
<dbReference type="SUPFAM" id="SSF53098">
    <property type="entry name" value="Ribonuclease H-like"/>
    <property type="match status" value="1"/>
</dbReference>
<dbReference type="AlphaFoldDB" id="A0A7L0JFU1"/>
<evidence type="ECO:0000256" key="5">
    <source>
        <dbReference type="ARBA" id="ARBA00022801"/>
    </source>
</evidence>
<dbReference type="InterPro" id="IPR012337">
    <property type="entry name" value="RNaseH-like_sf"/>
</dbReference>
<name>A0A7L0JFU1_PIPCL</name>
<evidence type="ECO:0000313" key="8">
    <source>
        <dbReference type="EMBL" id="NXK43474.1"/>
    </source>
</evidence>
<evidence type="ECO:0000256" key="4">
    <source>
        <dbReference type="ARBA" id="ARBA00022759"/>
    </source>
</evidence>
<dbReference type="InterPro" id="IPR017856">
    <property type="entry name" value="Integrase-like_N"/>
</dbReference>
<dbReference type="GO" id="GO:0035613">
    <property type="term" value="F:RNA stem-loop binding"/>
    <property type="evidence" value="ECO:0007669"/>
    <property type="project" value="TreeGrafter"/>
</dbReference>
<evidence type="ECO:0000256" key="3">
    <source>
        <dbReference type="ARBA" id="ARBA00022722"/>
    </source>
</evidence>